<dbReference type="InterPro" id="IPR050185">
    <property type="entry name" value="Ub_carboxyl-term_hydrolase"/>
</dbReference>
<dbReference type="PANTHER" id="PTHR21646">
    <property type="entry name" value="UBIQUITIN CARBOXYL-TERMINAL HYDROLASE"/>
    <property type="match status" value="1"/>
</dbReference>
<organism evidence="14 15">
    <name type="scientific">Synchytrium microbalum</name>
    <dbReference type="NCBI Taxonomy" id="1806994"/>
    <lineage>
        <taxon>Eukaryota</taxon>
        <taxon>Fungi</taxon>
        <taxon>Fungi incertae sedis</taxon>
        <taxon>Chytridiomycota</taxon>
        <taxon>Chytridiomycota incertae sedis</taxon>
        <taxon>Chytridiomycetes</taxon>
        <taxon>Synchytriales</taxon>
        <taxon>Synchytriaceae</taxon>
        <taxon>Synchytrium</taxon>
    </lineage>
</organism>
<dbReference type="EMBL" id="QEAO01000035">
    <property type="protein sequence ID" value="TPX32034.1"/>
    <property type="molecule type" value="Genomic_DNA"/>
</dbReference>
<dbReference type="GO" id="GO:0005681">
    <property type="term" value="C:spliceosomal complex"/>
    <property type="evidence" value="ECO:0007669"/>
    <property type="project" value="UniProtKB-KW"/>
</dbReference>
<feature type="domain" description="UBP-type" evidence="13">
    <location>
        <begin position="32"/>
        <end position="148"/>
    </location>
</feature>
<dbReference type="RefSeq" id="XP_031023308.1">
    <property type="nucleotide sequence ID" value="XM_031170707.1"/>
</dbReference>
<evidence type="ECO:0000256" key="8">
    <source>
        <dbReference type="ARBA" id="ARBA00023187"/>
    </source>
</evidence>
<evidence type="ECO:0000313" key="14">
    <source>
        <dbReference type="EMBL" id="TPX32034.1"/>
    </source>
</evidence>
<comment type="subcellular location">
    <subcellularLocation>
        <location evidence="1">Nucleus</location>
    </subcellularLocation>
</comment>
<comment type="similarity">
    <text evidence="2">Belongs to the peptidase C19 family.</text>
</comment>
<evidence type="ECO:0000256" key="7">
    <source>
        <dbReference type="ARBA" id="ARBA00022833"/>
    </source>
</evidence>
<dbReference type="CDD" id="cd02669">
    <property type="entry name" value="Peptidase_C19M"/>
    <property type="match status" value="1"/>
</dbReference>
<dbReference type="PROSITE" id="PS50235">
    <property type="entry name" value="USP_3"/>
    <property type="match status" value="1"/>
</dbReference>
<dbReference type="GO" id="GO:0004843">
    <property type="term" value="F:cysteine-type deubiquitinase activity"/>
    <property type="evidence" value="ECO:0007669"/>
    <property type="project" value="InterPro"/>
</dbReference>
<dbReference type="Gene3D" id="3.90.70.10">
    <property type="entry name" value="Cysteine proteinases"/>
    <property type="match status" value="1"/>
</dbReference>
<sequence>MSTNELPKKRRADDVDAQNGHAQNDNDDDEEQEELHRQRRPKKMPNTELAASNLWLDTVNRHMLDFDFEKLCSVSLTNLNVYACLVCGKYFQGRGPSSHAYTHSLHEDHHVFINLESLKVFILPEGYEVTDASLSDIKHVLKPTFTKQQVAELDGGQIKYAYDLNNKKYMPGFVGLNNIKANDYVNVIVQSFAHVKPLRDYFLLGDVPSSASELVKRFGMLIRKMWNPKAFKGQVSPHELLQEITNASQKKFTMAAQSDAIEFMSWFLNTLHSGLGGTRKKSSIIHEIFQGELQIQQQIMLPPSGNGEEDVTRKRFDEAREITTTRTPFLMLALELPPAPLFTDELEKNIIPQVNLESLLRKYDGITAQDTGLAVKRFKITKLPQYLILHIKRFTKNNFTEEKNPTIVSFPIKGVDMKEYVEGPDALGETRYDLIANICHEGGAKLGQGSYKVQVHSNNHWIMIQDLFEEQIRPEMIFLQESYVQIWERKRT</sequence>
<dbReference type="PANTHER" id="PTHR21646:SF16">
    <property type="entry name" value="U4_U6.U5 TRI-SNRNP-ASSOCIATED PROTEIN 2"/>
    <property type="match status" value="1"/>
</dbReference>
<evidence type="ECO:0000256" key="2">
    <source>
        <dbReference type="ARBA" id="ARBA00009085"/>
    </source>
</evidence>
<dbReference type="SUPFAM" id="SSF54001">
    <property type="entry name" value="Cysteine proteinases"/>
    <property type="match status" value="1"/>
</dbReference>
<dbReference type="FunFam" id="3.30.40.10:FF:000068">
    <property type="entry name" value="U4/U6.U5 tri-snRNP-associated protein 2"/>
    <property type="match status" value="1"/>
</dbReference>
<dbReference type="InterPro" id="IPR001607">
    <property type="entry name" value="Znf_UBP"/>
</dbReference>
<dbReference type="GeneID" id="42006004"/>
<dbReference type="Pfam" id="PF00443">
    <property type="entry name" value="UCH"/>
    <property type="match status" value="1"/>
</dbReference>
<evidence type="ECO:0000256" key="11">
    <source>
        <dbReference type="SAM" id="MobiDB-lite"/>
    </source>
</evidence>
<evidence type="ECO:0000259" key="13">
    <source>
        <dbReference type="PROSITE" id="PS50271"/>
    </source>
</evidence>
<evidence type="ECO:0000256" key="5">
    <source>
        <dbReference type="ARBA" id="ARBA00022728"/>
    </source>
</evidence>
<keyword evidence="4" id="KW-0479">Metal-binding</keyword>
<proteinExistence type="inferred from homology"/>
<evidence type="ECO:0000256" key="3">
    <source>
        <dbReference type="ARBA" id="ARBA00022664"/>
    </source>
</evidence>
<evidence type="ECO:0000256" key="10">
    <source>
        <dbReference type="PROSITE-ProRule" id="PRU00502"/>
    </source>
</evidence>
<dbReference type="Pfam" id="PF02148">
    <property type="entry name" value="zf-UBP"/>
    <property type="match status" value="1"/>
</dbReference>
<protein>
    <recommendedName>
        <fullName evidence="16">USP domain-containing protein</fullName>
    </recommendedName>
</protein>
<dbReference type="InterPro" id="IPR028889">
    <property type="entry name" value="USP"/>
</dbReference>
<dbReference type="InterPro" id="IPR013083">
    <property type="entry name" value="Znf_RING/FYVE/PHD"/>
</dbReference>
<keyword evidence="3" id="KW-0507">mRNA processing</keyword>
<keyword evidence="8" id="KW-0508">mRNA splicing</keyword>
<dbReference type="AlphaFoldDB" id="A0A507C1T2"/>
<accession>A0A507C1T2</accession>
<evidence type="ECO:0000313" key="15">
    <source>
        <dbReference type="Proteomes" id="UP000319731"/>
    </source>
</evidence>
<keyword evidence="15" id="KW-1185">Reference proteome</keyword>
<evidence type="ECO:0000256" key="6">
    <source>
        <dbReference type="ARBA" id="ARBA00022771"/>
    </source>
</evidence>
<evidence type="ECO:0000256" key="9">
    <source>
        <dbReference type="ARBA" id="ARBA00023242"/>
    </source>
</evidence>
<evidence type="ECO:0000256" key="4">
    <source>
        <dbReference type="ARBA" id="ARBA00022723"/>
    </source>
</evidence>
<dbReference type="InterPro" id="IPR038765">
    <property type="entry name" value="Papain-like_cys_pep_sf"/>
</dbReference>
<dbReference type="InterPro" id="IPR033809">
    <property type="entry name" value="USP39"/>
</dbReference>
<dbReference type="GO" id="GO:0000245">
    <property type="term" value="P:spliceosomal complex assembly"/>
    <property type="evidence" value="ECO:0007669"/>
    <property type="project" value="InterPro"/>
</dbReference>
<dbReference type="InterPro" id="IPR001394">
    <property type="entry name" value="Peptidase_C19_UCH"/>
</dbReference>
<evidence type="ECO:0008006" key="16">
    <source>
        <dbReference type="Google" id="ProtNLM"/>
    </source>
</evidence>
<reference evidence="14 15" key="1">
    <citation type="journal article" date="2019" name="Sci. Rep.">
        <title>Comparative genomics of chytrid fungi reveal insights into the obligate biotrophic and pathogenic lifestyle of Synchytrium endobioticum.</title>
        <authorList>
            <person name="van de Vossenberg B.T.L.H."/>
            <person name="Warris S."/>
            <person name="Nguyen H.D.T."/>
            <person name="van Gent-Pelzer M.P.E."/>
            <person name="Joly D.L."/>
            <person name="van de Geest H.C."/>
            <person name="Bonants P.J.M."/>
            <person name="Smith D.S."/>
            <person name="Levesque C.A."/>
            <person name="van der Lee T.A.J."/>
        </authorList>
    </citation>
    <scope>NUCLEOTIDE SEQUENCE [LARGE SCALE GENOMIC DNA]</scope>
    <source>
        <strain evidence="14 15">JEL517</strain>
    </source>
</reference>
<keyword evidence="6 10" id="KW-0863">Zinc-finger</keyword>
<comment type="caution">
    <text evidence="14">The sequence shown here is derived from an EMBL/GenBank/DDBJ whole genome shotgun (WGS) entry which is preliminary data.</text>
</comment>
<dbReference type="GO" id="GO:0016579">
    <property type="term" value="P:protein deubiquitination"/>
    <property type="evidence" value="ECO:0007669"/>
    <property type="project" value="InterPro"/>
</dbReference>
<dbReference type="SUPFAM" id="SSF57850">
    <property type="entry name" value="RING/U-box"/>
    <property type="match status" value="1"/>
</dbReference>
<dbReference type="SMART" id="SM00290">
    <property type="entry name" value="ZnF_UBP"/>
    <property type="match status" value="1"/>
</dbReference>
<dbReference type="Gene3D" id="3.30.40.10">
    <property type="entry name" value="Zinc/RING finger domain, C3HC4 (zinc finger)"/>
    <property type="match status" value="1"/>
</dbReference>
<feature type="region of interest" description="Disordered" evidence="11">
    <location>
        <begin position="1"/>
        <end position="46"/>
    </location>
</feature>
<feature type="domain" description="USP" evidence="12">
    <location>
        <begin position="174"/>
        <end position="490"/>
    </location>
</feature>
<gene>
    <name evidence="14" type="ORF">SmJEL517_g04779</name>
</gene>
<dbReference type="OrthoDB" id="10263353at2759"/>
<keyword evidence="5" id="KW-0747">Spliceosome</keyword>
<evidence type="ECO:0000256" key="1">
    <source>
        <dbReference type="ARBA" id="ARBA00004123"/>
    </source>
</evidence>
<dbReference type="STRING" id="1806994.A0A507C1T2"/>
<evidence type="ECO:0000259" key="12">
    <source>
        <dbReference type="PROSITE" id="PS50235"/>
    </source>
</evidence>
<dbReference type="Proteomes" id="UP000319731">
    <property type="component" value="Unassembled WGS sequence"/>
</dbReference>
<dbReference type="GO" id="GO:0008270">
    <property type="term" value="F:zinc ion binding"/>
    <property type="evidence" value="ECO:0007669"/>
    <property type="project" value="UniProtKB-KW"/>
</dbReference>
<dbReference type="PROSITE" id="PS50271">
    <property type="entry name" value="ZF_UBP"/>
    <property type="match status" value="1"/>
</dbReference>
<keyword evidence="9" id="KW-0539">Nucleus</keyword>
<name>A0A507C1T2_9FUNG</name>
<keyword evidence="7" id="KW-0862">Zinc</keyword>